<proteinExistence type="predicted"/>
<dbReference type="AlphaFoldDB" id="A0A9P9WUN9"/>
<sequence>MKLPPGAPGRYQTAEDPTNSARRDWRHRAANAEPPKLVLLALPSSNSDALGWALAAHVVKKEPSFPLRELADICASQRTRNR</sequence>
<dbReference type="Proteomes" id="UP000829685">
    <property type="component" value="Unassembled WGS sequence"/>
</dbReference>
<feature type="region of interest" description="Disordered" evidence="1">
    <location>
        <begin position="1"/>
        <end position="30"/>
    </location>
</feature>
<keyword evidence="3" id="KW-1185">Reference proteome</keyword>
<dbReference type="EMBL" id="JAFIMR010000004">
    <property type="protein sequence ID" value="KAI1879355.1"/>
    <property type="molecule type" value="Genomic_DNA"/>
</dbReference>
<name>A0A9P9WUN9_9PEZI</name>
<evidence type="ECO:0000313" key="3">
    <source>
        <dbReference type="Proteomes" id="UP000829685"/>
    </source>
</evidence>
<evidence type="ECO:0000313" key="2">
    <source>
        <dbReference type="EMBL" id="KAI1879355.1"/>
    </source>
</evidence>
<gene>
    <name evidence="2" type="ORF">JX265_002309</name>
</gene>
<comment type="caution">
    <text evidence="2">The sequence shown here is derived from an EMBL/GenBank/DDBJ whole genome shotgun (WGS) entry which is preliminary data.</text>
</comment>
<accession>A0A9P9WUN9</accession>
<evidence type="ECO:0000256" key="1">
    <source>
        <dbReference type="SAM" id="MobiDB-lite"/>
    </source>
</evidence>
<protein>
    <submittedName>
        <fullName evidence="2">Uncharacterized protein</fullName>
    </submittedName>
</protein>
<organism evidence="2 3">
    <name type="scientific">Neoarthrinium moseri</name>
    <dbReference type="NCBI Taxonomy" id="1658444"/>
    <lineage>
        <taxon>Eukaryota</taxon>
        <taxon>Fungi</taxon>
        <taxon>Dikarya</taxon>
        <taxon>Ascomycota</taxon>
        <taxon>Pezizomycotina</taxon>
        <taxon>Sordariomycetes</taxon>
        <taxon>Xylariomycetidae</taxon>
        <taxon>Amphisphaeriales</taxon>
        <taxon>Apiosporaceae</taxon>
        <taxon>Neoarthrinium</taxon>
    </lineage>
</organism>
<reference evidence="2" key="1">
    <citation type="submission" date="2021-03" db="EMBL/GenBank/DDBJ databases">
        <title>Revisited historic fungal species revealed as producer of novel bioactive compounds through whole genome sequencing and comparative genomics.</title>
        <authorList>
            <person name="Vignolle G.A."/>
            <person name="Hochenegger N."/>
            <person name="Mach R.L."/>
            <person name="Mach-Aigner A.R."/>
            <person name="Javad Rahimi M."/>
            <person name="Salim K.A."/>
            <person name="Chan C.M."/>
            <person name="Lim L.B.L."/>
            <person name="Cai F."/>
            <person name="Druzhinina I.S."/>
            <person name="U'Ren J.M."/>
            <person name="Derntl C."/>
        </authorList>
    </citation>
    <scope>NUCLEOTIDE SEQUENCE</scope>
    <source>
        <strain evidence="2">TUCIM 5799</strain>
    </source>
</reference>